<accession>A0A7G6TUC2</accession>
<name>A0A7G6TUC2_9BRAD</name>
<proteinExistence type="predicted"/>
<dbReference type="InterPro" id="IPR036412">
    <property type="entry name" value="HAD-like_sf"/>
</dbReference>
<evidence type="ECO:0008006" key="3">
    <source>
        <dbReference type="Google" id="ProtNLM"/>
    </source>
</evidence>
<reference evidence="2" key="1">
    <citation type="journal article" date="2020" name="Mol. Plant Microbe">
        <title>Rhizobial microsymbionts of the narrowly endemic Oxytropis species growing in Kamchatka are characterized by significant genetic diversity and possess a set of genes that are associated with T3SS and T6SS secretion systems and can affect the development of symbiosis.</title>
        <authorList>
            <person name="Safronova V."/>
            <person name="Guro P."/>
            <person name="Sazanova A."/>
            <person name="Kuznetsova I."/>
            <person name="Belimov A."/>
            <person name="Yakubov V."/>
            <person name="Chirak E."/>
            <person name="Afonin A."/>
            <person name="Gogolev Y."/>
            <person name="Andronov E."/>
            <person name="Tikhonovich I."/>
        </authorList>
    </citation>
    <scope>NUCLEOTIDE SEQUENCE [LARGE SCALE GENOMIC DNA]</scope>
    <source>
        <strain evidence="2">581</strain>
    </source>
</reference>
<dbReference type="SUPFAM" id="SSF56784">
    <property type="entry name" value="HAD-like"/>
    <property type="match status" value="1"/>
</dbReference>
<evidence type="ECO:0000313" key="1">
    <source>
        <dbReference type="EMBL" id="QND70354.1"/>
    </source>
</evidence>
<evidence type="ECO:0000313" key="2">
    <source>
        <dbReference type="Proteomes" id="UP000515291"/>
    </source>
</evidence>
<dbReference type="Proteomes" id="UP000515291">
    <property type="component" value="Chromosome"/>
</dbReference>
<dbReference type="KEGG" id="trb:HB776_03185"/>
<gene>
    <name evidence="1" type="ORF">HB776_03185</name>
</gene>
<organism evidence="1 2">
    <name type="scientific">Tardiphaga robiniae</name>
    <dbReference type="NCBI Taxonomy" id="943830"/>
    <lineage>
        <taxon>Bacteria</taxon>
        <taxon>Pseudomonadati</taxon>
        <taxon>Pseudomonadota</taxon>
        <taxon>Alphaproteobacteria</taxon>
        <taxon>Hyphomicrobiales</taxon>
        <taxon>Nitrobacteraceae</taxon>
        <taxon>Tardiphaga</taxon>
    </lineage>
</organism>
<dbReference type="RefSeq" id="WP_184515007.1">
    <property type="nucleotide sequence ID" value="NZ_CP050292.1"/>
</dbReference>
<dbReference type="AlphaFoldDB" id="A0A7G6TUC2"/>
<sequence>MRIGIDFDNTIACYDGVFHAAALENGLIPADLGRDKNSVRDHLNGSGRKDDFTELQGYVYGARMELVSPYPGFADFVRAALNAGHMLSIVSHKTKHPILGPKHDMHAAARGFLEARGLMGTSEGQINPANVFFELTKEDKVARAASLGCEVFVDDLPEILAMAGFPDGMRRVLFDPESQFAGREAAGVERLMSWAAIAADLNRERN</sequence>
<dbReference type="EMBL" id="CP050292">
    <property type="protein sequence ID" value="QND70354.1"/>
    <property type="molecule type" value="Genomic_DNA"/>
</dbReference>
<protein>
    <recommendedName>
        <fullName evidence="3">Haloacid dehalogenase-like hydrolase</fullName>
    </recommendedName>
</protein>